<dbReference type="STRING" id="1172194.WQQ_01320"/>
<proteinExistence type="predicted"/>
<dbReference type="AlphaFoldDB" id="I8T7T6"/>
<accession>I8T7T6</accession>
<evidence type="ECO:0000313" key="1">
    <source>
        <dbReference type="EMBL" id="EIT69995.1"/>
    </source>
</evidence>
<name>I8T7T6_9GAMM</name>
<reference evidence="1" key="2">
    <citation type="submission" date="2012-05" db="EMBL/GenBank/DDBJ databases">
        <authorList>
            <person name="Park J.-H."/>
            <person name="Zylstra G.J."/>
            <person name="Chae J.-C."/>
        </authorList>
    </citation>
    <scope>NUCLEOTIDE SEQUENCE</scope>
    <source>
        <strain evidence="1">AP103</strain>
    </source>
</reference>
<keyword evidence="3" id="KW-1185">Reference proteome</keyword>
<organism evidence="1 3">
    <name type="scientific">Hydrocarboniphaga effusa AP103</name>
    <dbReference type="NCBI Taxonomy" id="1172194"/>
    <lineage>
        <taxon>Bacteria</taxon>
        <taxon>Pseudomonadati</taxon>
        <taxon>Pseudomonadota</taxon>
        <taxon>Gammaproteobacteria</taxon>
        <taxon>Nevskiales</taxon>
        <taxon>Nevskiaceae</taxon>
        <taxon>Hydrocarboniphaga</taxon>
    </lineage>
</organism>
<reference evidence="1 3" key="1">
    <citation type="journal article" date="2012" name="J. Bacteriol.">
        <title>Genome Sequence of n-Alkane-Degrading Hydrocarboniphaga effusa Strain AP103T (ATCC BAA-332T).</title>
        <authorList>
            <person name="Chang H.K."/>
            <person name="Zylstra G.J."/>
            <person name="Chae J.C."/>
        </authorList>
    </citation>
    <scope>NUCLEOTIDE SEQUENCE [LARGE SCALE GENOMIC DNA]</scope>
    <source>
        <strain evidence="1 3">AP103</strain>
    </source>
</reference>
<protein>
    <submittedName>
        <fullName evidence="1">Uncharacterized protein</fullName>
    </submittedName>
</protein>
<dbReference type="Proteomes" id="UP000003704">
    <property type="component" value="Unassembled WGS sequence"/>
</dbReference>
<gene>
    <name evidence="1" type="ORF">WQQ_01320</name>
    <name evidence="2" type="ORF">WQQ_03190</name>
</gene>
<dbReference type="EMBL" id="AKGD01000001">
    <property type="protein sequence ID" value="EIT69995.1"/>
    <property type="molecule type" value="Genomic_DNA"/>
</dbReference>
<evidence type="ECO:0000313" key="3">
    <source>
        <dbReference type="Proteomes" id="UP000003704"/>
    </source>
</evidence>
<dbReference type="EMBL" id="AKGD01000001">
    <property type="protein sequence ID" value="EIT70182.1"/>
    <property type="molecule type" value="Genomic_DNA"/>
</dbReference>
<comment type="caution">
    <text evidence="1">The sequence shown here is derived from an EMBL/GenBank/DDBJ whole genome shotgun (WGS) entry which is preliminary data.</text>
</comment>
<evidence type="ECO:0000313" key="2">
    <source>
        <dbReference type="EMBL" id="EIT70182.1"/>
    </source>
</evidence>
<sequence>MKRSKNLCVRGSAISKASSSELFYLPRWRRERNPNLGGF</sequence>